<sequence length="107" mass="11686">MVAHVVLVFVLYALLSARRFALVQAGKAEALQFRETVAMADHRSCLSADGRRVRSAAAFARTQRLRLNRSGNAVLYAMRQPLTYPVAGRVAVALPPAEKIAQGGRHE</sequence>
<dbReference type="RefSeq" id="WP_280735701.1">
    <property type="nucleotide sequence ID" value="NZ_CP120368.1"/>
</dbReference>
<protein>
    <submittedName>
        <fullName evidence="1">Uncharacterized protein</fullName>
    </submittedName>
</protein>
<dbReference type="Proteomes" id="UP001235547">
    <property type="component" value="Chromosome 1"/>
</dbReference>
<dbReference type="EMBL" id="CP120371">
    <property type="protein sequence ID" value="WEX84783.1"/>
    <property type="molecule type" value="Genomic_DNA"/>
</dbReference>
<keyword evidence="2" id="KW-1185">Reference proteome</keyword>
<accession>A0ABY8D1L0</accession>
<reference evidence="1 2" key="1">
    <citation type="submission" date="2023-03" db="EMBL/GenBank/DDBJ databases">
        <authorList>
            <person name="Kaur S."/>
            <person name="Espinosa-Saiz D."/>
            <person name="Velazquez E."/>
            <person name="Menendez E."/>
            <person name="diCenzo G.C."/>
        </authorList>
    </citation>
    <scope>NUCLEOTIDE SEQUENCE [LARGE SCALE GENOMIC DNA]</scope>
    <source>
        <strain evidence="1 2">LMG 27395</strain>
    </source>
</reference>
<gene>
    <name evidence="1" type="ORF">PYH38_003692</name>
</gene>
<evidence type="ECO:0000313" key="2">
    <source>
        <dbReference type="Proteomes" id="UP001235547"/>
    </source>
</evidence>
<evidence type="ECO:0000313" key="1">
    <source>
        <dbReference type="EMBL" id="WEX84783.1"/>
    </source>
</evidence>
<proteinExistence type="predicted"/>
<name>A0ABY8D1L0_9HYPH</name>
<organism evidence="1 2">
    <name type="scientific">Sinorhizobium numidicum</name>
    <dbReference type="NCBI Taxonomy" id="680248"/>
    <lineage>
        <taxon>Bacteria</taxon>
        <taxon>Pseudomonadati</taxon>
        <taxon>Pseudomonadota</taxon>
        <taxon>Alphaproteobacteria</taxon>
        <taxon>Hyphomicrobiales</taxon>
        <taxon>Rhizobiaceae</taxon>
        <taxon>Sinorhizobium/Ensifer group</taxon>
        <taxon>Sinorhizobium</taxon>
    </lineage>
</organism>